<feature type="transmembrane region" description="Helical" evidence="1">
    <location>
        <begin position="6"/>
        <end position="26"/>
    </location>
</feature>
<organism evidence="2 3">
    <name type="scientific">Leptospira terpstrae serovar Hualin str. LT 11-33 = ATCC 700639</name>
    <dbReference type="NCBI Taxonomy" id="1257025"/>
    <lineage>
        <taxon>Bacteria</taxon>
        <taxon>Pseudomonadati</taxon>
        <taxon>Spirochaetota</taxon>
        <taxon>Spirochaetia</taxon>
        <taxon>Leptospirales</taxon>
        <taxon>Leptospiraceae</taxon>
        <taxon>Leptospira</taxon>
    </lineage>
</organism>
<comment type="caution">
    <text evidence="2">The sequence shown here is derived from an EMBL/GenBank/DDBJ whole genome shotgun (WGS) entry which is preliminary data.</text>
</comment>
<keyword evidence="1" id="KW-1133">Transmembrane helix</keyword>
<name>N1VSV5_9LEPT</name>
<protein>
    <submittedName>
        <fullName evidence="2">Uncharacterized protein</fullName>
    </submittedName>
</protein>
<evidence type="ECO:0000313" key="3">
    <source>
        <dbReference type="Proteomes" id="UP000012371"/>
    </source>
</evidence>
<dbReference type="Proteomes" id="UP000012371">
    <property type="component" value="Unassembled WGS sequence"/>
</dbReference>
<keyword evidence="1" id="KW-0812">Transmembrane</keyword>
<dbReference type="AlphaFoldDB" id="N1VSV5"/>
<accession>N1VSV5</accession>
<keyword evidence="3" id="KW-1185">Reference proteome</keyword>
<evidence type="ECO:0000256" key="1">
    <source>
        <dbReference type="SAM" id="Phobius"/>
    </source>
</evidence>
<proteinExistence type="predicted"/>
<dbReference type="EMBL" id="AOGW02000018">
    <property type="protein sequence ID" value="EMY60105.1"/>
    <property type="molecule type" value="Genomic_DNA"/>
</dbReference>
<evidence type="ECO:0000313" key="2">
    <source>
        <dbReference type="EMBL" id="EMY60105.1"/>
    </source>
</evidence>
<dbReference type="RefSeq" id="WP_002975350.1">
    <property type="nucleotide sequence ID" value="NZ_AOGW02000018.1"/>
</dbReference>
<sequence>MISKITTFLITLLILLITLILIKQILRNLLIKYIKSSWISDKNSSTLPAEVKILSEILNSYGFEFIGIKSEKFPFIFKENIEWNFSSSENICFASIVKFNEKHLFYFYTPFKTGEILITANGIFTEIKTQKFFTSNVISQSINEVLIFHKRKINELISNSSIPYEKFDRKLRLDATNLFYSAKEYRNYLRRTNLYLMVTIFLLIFSAVILNKNLL</sequence>
<reference evidence="2" key="1">
    <citation type="submission" date="2013-03" db="EMBL/GenBank/DDBJ databases">
        <authorList>
            <person name="Harkins D.M."/>
            <person name="Durkin A.S."/>
            <person name="Brinkac L.M."/>
            <person name="Haft D.H."/>
            <person name="Selengut J.D."/>
            <person name="Sanka R."/>
            <person name="DePew J."/>
            <person name="Purushe J."/>
            <person name="Hartskeerl R.A."/>
            <person name="Ahmed A."/>
            <person name="van der Linden H."/>
            <person name="Goris M.G.A."/>
            <person name="Vinetz J.M."/>
            <person name="Sutton G.G."/>
            <person name="Nierman W.C."/>
            <person name="Fouts D.E."/>
        </authorList>
    </citation>
    <scope>NUCLEOTIDE SEQUENCE [LARGE SCALE GENOMIC DNA]</scope>
    <source>
        <strain evidence="2">LT 11-33</strain>
    </source>
</reference>
<dbReference type="STRING" id="1257025.LEP1GSC203_1083"/>
<keyword evidence="1" id="KW-0472">Membrane</keyword>
<gene>
    <name evidence="2" type="ORF">LEP1GSC203_1083</name>
</gene>
<feature type="transmembrane region" description="Helical" evidence="1">
    <location>
        <begin position="193"/>
        <end position="210"/>
    </location>
</feature>